<dbReference type="InterPro" id="IPR008928">
    <property type="entry name" value="6-hairpin_glycosidase_sf"/>
</dbReference>
<dbReference type="PANTHER" id="PTHR33307">
    <property type="entry name" value="ALPHA-RHAMNOSIDASE (EUROFUNG)"/>
    <property type="match status" value="1"/>
</dbReference>
<keyword evidence="3 8" id="KW-0378">Hydrolase</keyword>
<dbReference type="InterPro" id="IPR008902">
    <property type="entry name" value="Rhamnosid_concanavalin"/>
</dbReference>
<dbReference type="EMBL" id="DVHM01000109">
    <property type="protein sequence ID" value="HIR70995.1"/>
    <property type="molecule type" value="Genomic_DNA"/>
</dbReference>
<evidence type="ECO:0000313" key="9">
    <source>
        <dbReference type="Proteomes" id="UP000823912"/>
    </source>
</evidence>
<evidence type="ECO:0000313" key="8">
    <source>
        <dbReference type="EMBL" id="HIR70995.1"/>
    </source>
</evidence>
<evidence type="ECO:0000259" key="5">
    <source>
        <dbReference type="Pfam" id="PF08531"/>
    </source>
</evidence>
<dbReference type="AlphaFoldDB" id="A0A9D1E9U9"/>
<dbReference type="Gene3D" id="2.60.420.10">
    <property type="entry name" value="Maltose phosphorylase, domain 3"/>
    <property type="match status" value="1"/>
</dbReference>
<sequence>MRAIRLQTEYLKNPVGIDMEHPRLFWNCEGGMRQSACRILAFNEQGEELWDTGKVESSRMTHIPYRGKALKSRDRVSWKVKLWDENDVEGDWSEEAVFEMGLLEPADWRASWITGDYVPDKKKRYPVDLFKKKFSLDASAKVRKARLYVTACGDYEARINGQRAGDFVLAPGITDYTVRLQYQTYDVTEPLRTGENELFFSLADGWYRGSVGAWGLTCQYGVETKLLAQLEITLEDGSVQMIGTDSSFLWSNEGPIRFADHKDGEIVDARREADASWGGVRVTACDVVPTASDNVWIREKEHFSPKVIITPGGKTVLDFGQNIAGYIAFTVTAKEGQEVFLRFGEMLDENGEFTQKNIQCSNKKKTSPLQQVRYTCKEGENHYKTSFAIFGFQLVQIETDVDWKPEDFTAIAVYSDMEQRTFFDSSNELLNRLVESTLWSARNNSADIPTDCPTRERHGWTGDAQIFFNTAAYLLDYAAFARKFEQDLCDWQAKDKKGRFPQIAPAGGVDSYMETMNGSVGWSDAGIMIPYRFWKIYGDRKILADNYAAMKKYARFMIRRCGKRGLFAKSLHLSGEAKKYAVNTGQSYGEWAEPADVHPNKWTDMIAPHPEVSTAYTVYVMRLMKEIARELGKEKDEKIFAFYEEKVRLAYQALVRTPEYALDTDRQASLVRPLYFGLLDEEQEQYAKKRLLEALDHYGWRLGTGFLSTPLILDVLQEIDMDAAYRLLENEEMPGWLYMPKAGANTIWESWEGTSAQGGIASLDHYSKGAVCEWLFREMCGIHVDGENHFVIAPKPGGHFTHASTEYHSIYGCVKSGWKKTEKSYEYQIEIPANTTAEIILPDGRKETVSAGVWEF</sequence>
<comment type="catalytic activity">
    <reaction evidence="1">
        <text>Hydrolysis of terminal non-reducing alpha-L-rhamnose residues in alpha-L-rhamnosides.</text>
        <dbReference type="EC" id="3.2.1.40"/>
    </reaction>
</comment>
<evidence type="ECO:0000259" key="4">
    <source>
        <dbReference type="Pfam" id="PF05592"/>
    </source>
</evidence>
<dbReference type="InterPro" id="IPR013783">
    <property type="entry name" value="Ig-like_fold"/>
</dbReference>
<feature type="domain" description="Alpha-L-rhamnosidase C-terminal" evidence="7">
    <location>
        <begin position="789"/>
        <end position="849"/>
    </location>
</feature>
<accession>A0A9D1E9U9</accession>
<dbReference type="PIRSF" id="PIRSF010631">
    <property type="entry name" value="A-rhamnsds"/>
    <property type="match status" value="1"/>
</dbReference>
<dbReference type="Gene3D" id="2.60.40.10">
    <property type="entry name" value="Immunoglobulins"/>
    <property type="match status" value="1"/>
</dbReference>
<gene>
    <name evidence="8" type="ORF">IAA55_06920</name>
</gene>
<dbReference type="Proteomes" id="UP000823912">
    <property type="component" value="Unassembled WGS sequence"/>
</dbReference>
<dbReference type="InterPro" id="IPR035396">
    <property type="entry name" value="Bac_rhamnosid6H"/>
</dbReference>
<dbReference type="EC" id="3.2.1.40" evidence="2"/>
<dbReference type="InterPro" id="IPR035398">
    <property type="entry name" value="Bac_rhamnosid_C"/>
</dbReference>
<dbReference type="Pfam" id="PF17389">
    <property type="entry name" value="Bac_rhamnosid6H"/>
    <property type="match status" value="1"/>
</dbReference>
<dbReference type="Gene3D" id="2.60.120.260">
    <property type="entry name" value="Galactose-binding domain-like"/>
    <property type="match status" value="2"/>
</dbReference>
<feature type="domain" description="Alpha-L-rhamnosidase concanavalin-like" evidence="4">
    <location>
        <begin position="310"/>
        <end position="414"/>
    </location>
</feature>
<evidence type="ECO:0000256" key="1">
    <source>
        <dbReference type="ARBA" id="ARBA00001445"/>
    </source>
</evidence>
<dbReference type="Pfam" id="PF08531">
    <property type="entry name" value="Bac_rhamnosid_N"/>
    <property type="match status" value="1"/>
</dbReference>
<name>A0A9D1E9U9_9FIRM</name>
<dbReference type="InterPro" id="IPR013737">
    <property type="entry name" value="Bac_rhamnosid_N"/>
</dbReference>
<reference evidence="8" key="1">
    <citation type="submission" date="2020-10" db="EMBL/GenBank/DDBJ databases">
        <authorList>
            <person name="Gilroy R."/>
        </authorList>
    </citation>
    <scope>NUCLEOTIDE SEQUENCE</scope>
    <source>
        <strain evidence="8">ChiSjej5B23-6657</strain>
    </source>
</reference>
<protein>
    <recommendedName>
        <fullName evidence="2">alpha-L-rhamnosidase</fullName>
        <ecNumber evidence="2">3.2.1.40</ecNumber>
    </recommendedName>
</protein>
<evidence type="ECO:0000256" key="3">
    <source>
        <dbReference type="ARBA" id="ARBA00022801"/>
    </source>
</evidence>
<dbReference type="Gene3D" id="1.50.10.10">
    <property type="match status" value="1"/>
</dbReference>
<feature type="domain" description="Bacterial alpha-L-rhamnosidase N-terminal" evidence="5">
    <location>
        <begin position="141"/>
        <end position="274"/>
    </location>
</feature>
<dbReference type="Pfam" id="PF17390">
    <property type="entry name" value="Bac_rhamnosid_C"/>
    <property type="match status" value="1"/>
</dbReference>
<dbReference type="GO" id="GO:0005975">
    <property type="term" value="P:carbohydrate metabolic process"/>
    <property type="evidence" value="ECO:0007669"/>
    <property type="project" value="InterPro"/>
</dbReference>
<feature type="domain" description="Alpha-L-rhamnosidase six-hairpin glycosidase" evidence="6">
    <location>
        <begin position="419"/>
        <end position="778"/>
    </location>
</feature>
<dbReference type="SUPFAM" id="SSF48208">
    <property type="entry name" value="Six-hairpin glycosidases"/>
    <property type="match status" value="1"/>
</dbReference>
<comment type="caution">
    <text evidence="8">The sequence shown here is derived from an EMBL/GenBank/DDBJ whole genome shotgun (WGS) entry which is preliminary data.</text>
</comment>
<evidence type="ECO:0000259" key="6">
    <source>
        <dbReference type="Pfam" id="PF17389"/>
    </source>
</evidence>
<evidence type="ECO:0000259" key="7">
    <source>
        <dbReference type="Pfam" id="PF17390"/>
    </source>
</evidence>
<dbReference type="Pfam" id="PF05592">
    <property type="entry name" value="Bac_rhamnosid"/>
    <property type="match status" value="1"/>
</dbReference>
<dbReference type="InterPro" id="IPR016007">
    <property type="entry name" value="Alpha_rhamnosid"/>
</dbReference>
<organism evidence="8 9">
    <name type="scientific">Candidatus Pullilachnospira gallistercoris</name>
    <dbReference type="NCBI Taxonomy" id="2840911"/>
    <lineage>
        <taxon>Bacteria</taxon>
        <taxon>Bacillati</taxon>
        <taxon>Bacillota</taxon>
        <taxon>Clostridia</taxon>
        <taxon>Lachnospirales</taxon>
        <taxon>Lachnospiraceae</taxon>
        <taxon>Lachnospiraceae incertae sedis</taxon>
        <taxon>Candidatus Pullilachnospira</taxon>
    </lineage>
</organism>
<dbReference type="InterPro" id="IPR012341">
    <property type="entry name" value="6hp_glycosidase-like_sf"/>
</dbReference>
<proteinExistence type="predicted"/>
<reference evidence="8" key="2">
    <citation type="journal article" date="2021" name="PeerJ">
        <title>Extensive microbial diversity within the chicken gut microbiome revealed by metagenomics and culture.</title>
        <authorList>
            <person name="Gilroy R."/>
            <person name="Ravi A."/>
            <person name="Getino M."/>
            <person name="Pursley I."/>
            <person name="Horton D.L."/>
            <person name="Alikhan N.F."/>
            <person name="Baker D."/>
            <person name="Gharbi K."/>
            <person name="Hall N."/>
            <person name="Watson M."/>
            <person name="Adriaenssens E.M."/>
            <person name="Foster-Nyarko E."/>
            <person name="Jarju S."/>
            <person name="Secka A."/>
            <person name="Antonio M."/>
            <person name="Oren A."/>
            <person name="Chaudhuri R.R."/>
            <person name="La Ragione R."/>
            <person name="Hildebrand F."/>
            <person name="Pallen M.J."/>
        </authorList>
    </citation>
    <scope>NUCLEOTIDE SEQUENCE</scope>
    <source>
        <strain evidence="8">ChiSjej5B23-6657</strain>
    </source>
</reference>
<dbReference type="PANTHER" id="PTHR33307:SF6">
    <property type="entry name" value="ALPHA-RHAMNOSIDASE (EUROFUNG)-RELATED"/>
    <property type="match status" value="1"/>
</dbReference>
<dbReference type="GO" id="GO:0030596">
    <property type="term" value="F:alpha-L-rhamnosidase activity"/>
    <property type="evidence" value="ECO:0007669"/>
    <property type="project" value="UniProtKB-EC"/>
</dbReference>
<evidence type="ECO:0000256" key="2">
    <source>
        <dbReference type="ARBA" id="ARBA00012652"/>
    </source>
</evidence>
<dbReference type="Pfam" id="PF25788">
    <property type="entry name" value="Ig_Rha78A_N"/>
    <property type="match status" value="1"/>
</dbReference>